<protein>
    <submittedName>
        <fullName evidence="3">Uncharacterized protein</fullName>
    </submittedName>
</protein>
<gene>
    <name evidence="1" type="ORF">M6B38_246190</name>
    <name evidence="3" type="ORF">M6B38_299535</name>
    <name evidence="2" type="ORF">M6B38_378850</name>
</gene>
<evidence type="ECO:0000313" key="3">
    <source>
        <dbReference type="EMBL" id="KAJ6842978.1"/>
    </source>
</evidence>
<dbReference type="EMBL" id="JANAVB010021796">
    <property type="protein sequence ID" value="KAJ6825161.1"/>
    <property type="molecule type" value="Genomic_DNA"/>
</dbReference>
<dbReference type="EMBL" id="JANAVB010007399">
    <property type="protein sequence ID" value="KAJ6842978.1"/>
    <property type="molecule type" value="Genomic_DNA"/>
</dbReference>
<dbReference type="AlphaFoldDB" id="A0AAX6HQ83"/>
<organism evidence="3 4">
    <name type="scientific">Iris pallida</name>
    <name type="common">Sweet iris</name>
    <dbReference type="NCBI Taxonomy" id="29817"/>
    <lineage>
        <taxon>Eukaryota</taxon>
        <taxon>Viridiplantae</taxon>
        <taxon>Streptophyta</taxon>
        <taxon>Embryophyta</taxon>
        <taxon>Tracheophyta</taxon>
        <taxon>Spermatophyta</taxon>
        <taxon>Magnoliopsida</taxon>
        <taxon>Liliopsida</taxon>
        <taxon>Asparagales</taxon>
        <taxon>Iridaceae</taxon>
        <taxon>Iridoideae</taxon>
        <taxon>Irideae</taxon>
        <taxon>Iris</taxon>
    </lineage>
</organism>
<proteinExistence type="predicted"/>
<comment type="caution">
    <text evidence="3">The sequence shown here is derived from an EMBL/GenBank/DDBJ whole genome shotgun (WGS) entry which is preliminary data.</text>
</comment>
<reference evidence="3" key="2">
    <citation type="submission" date="2023-04" db="EMBL/GenBank/DDBJ databases">
        <authorList>
            <person name="Bruccoleri R.E."/>
            <person name="Oakeley E.J."/>
            <person name="Faust A.-M."/>
            <person name="Dessus-Babus S."/>
            <person name="Altorfer M."/>
            <person name="Burckhardt D."/>
            <person name="Oertli M."/>
            <person name="Naumann U."/>
            <person name="Petersen F."/>
            <person name="Wong J."/>
        </authorList>
    </citation>
    <scope>NUCLEOTIDE SEQUENCE</scope>
    <source>
        <strain evidence="3">GSM-AAB239-AS_SAM_17_03QT</strain>
        <tissue evidence="3">Leaf</tissue>
    </source>
</reference>
<dbReference type="Proteomes" id="UP001140949">
    <property type="component" value="Unassembled WGS sequence"/>
</dbReference>
<evidence type="ECO:0000313" key="1">
    <source>
        <dbReference type="EMBL" id="KAJ6791075.1"/>
    </source>
</evidence>
<accession>A0AAX6HQ83</accession>
<evidence type="ECO:0000313" key="2">
    <source>
        <dbReference type="EMBL" id="KAJ6825161.1"/>
    </source>
</evidence>
<reference evidence="3" key="1">
    <citation type="journal article" date="2023" name="GigaByte">
        <title>Genome assembly of the bearded iris, Iris pallida Lam.</title>
        <authorList>
            <person name="Bruccoleri R.E."/>
            <person name="Oakeley E.J."/>
            <person name="Faust A.M.E."/>
            <person name="Altorfer M."/>
            <person name="Dessus-Babus S."/>
            <person name="Burckhardt D."/>
            <person name="Oertli M."/>
            <person name="Naumann U."/>
            <person name="Petersen F."/>
            <person name="Wong J."/>
        </authorList>
    </citation>
    <scope>NUCLEOTIDE SEQUENCE</scope>
    <source>
        <strain evidence="3">GSM-AAB239-AS_SAM_17_03QT</strain>
    </source>
</reference>
<name>A0AAX6HQ83_IRIPA</name>
<evidence type="ECO:0000313" key="4">
    <source>
        <dbReference type="Proteomes" id="UP001140949"/>
    </source>
</evidence>
<keyword evidence="4" id="KW-1185">Reference proteome</keyword>
<sequence length="62" mass="7146">MTAHDRPWQCSTTRHSSGRPIFPWEHYLRRSRGLGESQNLSNRSGVLAGYCSTLWARVRDLS</sequence>
<dbReference type="EMBL" id="JANAVB010044712">
    <property type="protein sequence ID" value="KAJ6791075.1"/>
    <property type="molecule type" value="Genomic_DNA"/>
</dbReference>